<keyword evidence="2" id="KW-0614">Plasmid</keyword>
<evidence type="ECO:0000313" key="2">
    <source>
        <dbReference type="EMBL" id="AFZ84292.1"/>
    </source>
</evidence>
<gene>
    <name evidence="2" type="ORF">a7-4</name>
</gene>
<dbReference type="AlphaFoldDB" id="L0B8J8"/>
<name>L0B8J8_9EURY</name>
<sequence>MPNQRKKRRKDKNTHPILNENVKYLTEQLRGRGPQ</sequence>
<accession>L0B8J8</accession>
<feature type="compositionally biased region" description="Basic residues" evidence="1">
    <location>
        <begin position="1"/>
        <end position="12"/>
    </location>
</feature>
<organism evidence="2">
    <name type="scientific">Thermococcus sp. AMT7</name>
    <dbReference type="NCBI Taxonomy" id="1197730"/>
    <lineage>
        <taxon>Archaea</taxon>
        <taxon>Methanobacteriati</taxon>
        <taxon>Methanobacteriota</taxon>
        <taxon>Thermococci</taxon>
        <taxon>Thermococcales</taxon>
        <taxon>Thermococcaceae</taxon>
        <taxon>Thermococcus</taxon>
    </lineage>
</organism>
<feature type="region of interest" description="Disordered" evidence="1">
    <location>
        <begin position="1"/>
        <end position="35"/>
    </location>
</feature>
<protein>
    <submittedName>
        <fullName evidence="2">Uncharacterized protein</fullName>
    </submittedName>
</protein>
<reference evidence="2" key="1">
    <citation type="journal article" date="2013" name="PLoS ONE">
        <title>Insights into dynamics of mobile genetic elements in hyperthermophilic environments from five new thermococcus plasmids.</title>
        <authorList>
            <person name="Krupovic M."/>
            <person name="Gonnet M."/>
            <person name="Hania W.B."/>
            <person name="Forterre P."/>
            <person name="Erauso G."/>
        </authorList>
    </citation>
    <scope>NUCLEOTIDE SEQUENCE</scope>
    <source>
        <plasmid evidence="2">pAMT7</plasmid>
    </source>
</reference>
<dbReference type="EMBL" id="JQ661332">
    <property type="protein sequence ID" value="AFZ84292.1"/>
    <property type="molecule type" value="Genomic_DNA"/>
</dbReference>
<geneLocation type="plasmid" evidence="2">
    <name>pAMT7</name>
</geneLocation>
<proteinExistence type="predicted"/>
<evidence type="ECO:0000256" key="1">
    <source>
        <dbReference type="SAM" id="MobiDB-lite"/>
    </source>
</evidence>